<keyword evidence="3" id="KW-1185">Reference proteome</keyword>
<dbReference type="PANTHER" id="PTHR43591:SF24">
    <property type="entry name" value="2-METHOXY-6-POLYPRENYL-1,4-BENZOQUINOL METHYLASE, MITOCHONDRIAL"/>
    <property type="match status" value="1"/>
</dbReference>
<keyword evidence="2" id="KW-0808">Transferase</keyword>
<accession>A0A4R6KU02</accession>
<dbReference type="AlphaFoldDB" id="A0A4R6KU02"/>
<feature type="domain" description="Methyltransferase" evidence="1">
    <location>
        <begin position="62"/>
        <end position="154"/>
    </location>
</feature>
<dbReference type="SUPFAM" id="SSF53335">
    <property type="entry name" value="S-adenosyl-L-methionine-dependent methyltransferases"/>
    <property type="match status" value="1"/>
</dbReference>
<dbReference type="EMBL" id="SNWQ01000001">
    <property type="protein sequence ID" value="TDO55028.1"/>
    <property type="molecule type" value="Genomic_DNA"/>
</dbReference>
<dbReference type="GO" id="GO:0008168">
    <property type="term" value="F:methyltransferase activity"/>
    <property type="evidence" value="ECO:0007669"/>
    <property type="project" value="UniProtKB-KW"/>
</dbReference>
<dbReference type="Gene3D" id="3.40.50.150">
    <property type="entry name" value="Vaccinia Virus protein VP39"/>
    <property type="match status" value="1"/>
</dbReference>
<dbReference type="CDD" id="cd02440">
    <property type="entry name" value="AdoMet_MTases"/>
    <property type="match status" value="1"/>
</dbReference>
<sequence>MNDTMNDAMTLEIDPRNAGQLREWDGAHGLYWAEQADAYDAAYAHYQPALLAAAAVRPGERILDVGCGSGQVAIDLVRATPHSIALGVDLSSAQLEVGRARAVGLDVEFLQADAQVHDFGAASYDLVVSRTGTMFFSDQAMAFANLARCTKPGGRLTILVWRGVGENEWFREFFEAVRVGRDLSGPPPGTPGPFSQSDPAVVEPLLHGAGWTDVVFAPADEPIWFGADSDKATSFILGQLAWLLADLDEAKLREATDNLHAVMAAHESHVGVELSSAAWLITARR</sequence>
<organism evidence="2 3">
    <name type="scientific">Kribbella caucasensis</name>
    <dbReference type="NCBI Taxonomy" id="2512215"/>
    <lineage>
        <taxon>Bacteria</taxon>
        <taxon>Bacillati</taxon>
        <taxon>Actinomycetota</taxon>
        <taxon>Actinomycetes</taxon>
        <taxon>Propionibacteriales</taxon>
        <taxon>Kribbellaceae</taxon>
        <taxon>Kribbella</taxon>
    </lineage>
</organism>
<dbReference type="Proteomes" id="UP000295388">
    <property type="component" value="Unassembled WGS sequence"/>
</dbReference>
<dbReference type="PANTHER" id="PTHR43591">
    <property type="entry name" value="METHYLTRANSFERASE"/>
    <property type="match status" value="1"/>
</dbReference>
<proteinExistence type="predicted"/>
<dbReference type="RefSeq" id="WP_133798541.1">
    <property type="nucleotide sequence ID" value="NZ_SNWQ01000001.1"/>
</dbReference>
<evidence type="ECO:0000313" key="3">
    <source>
        <dbReference type="Proteomes" id="UP000295388"/>
    </source>
</evidence>
<dbReference type="OrthoDB" id="9777638at2"/>
<protein>
    <submittedName>
        <fullName evidence="2">Methyltransferase family protein</fullName>
    </submittedName>
</protein>
<name>A0A4R6KU02_9ACTN</name>
<gene>
    <name evidence="2" type="ORF">EV643_101822</name>
</gene>
<evidence type="ECO:0000313" key="2">
    <source>
        <dbReference type="EMBL" id="TDO55028.1"/>
    </source>
</evidence>
<dbReference type="InterPro" id="IPR041698">
    <property type="entry name" value="Methyltransf_25"/>
</dbReference>
<dbReference type="InterPro" id="IPR029063">
    <property type="entry name" value="SAM-dependent_MTases_sf"/>
</dbReference>
<evidence type="ECO:0000259" key="1">
    <source>
        <dbReference type="Pfam" id="PF13649"/>
    </source>
</evidence>
<comment type="caution">
    <text evidence="2">The sequence shown here is derived from an EMBL/GenBank/DDBJ whole genome shotgun (WGS) entry which is preliminary data.</text>
</comment>
<dbReference type="Pfam" id="PF13649">
    <property type="entry name" value="Methyltransf_25"/>
    <property type="match status" value="1"/>
</dbReference>
<reference evidence="2 3" key="1">
    <citation type="submission" date="2019-03" db="EMBL/GenBank/DDBJ databases">
        <title>Genomic Encyclopedia of Type Strains, Phase III (KMG-III): the genomes of soil and plant-associated and newly described type strains.</title>
        <authorList>
            <person name="Whitman W."/>
        </authorList>
    </citation>
    <scope>NUCLEOTIDE SEQUENCE [LARGE SCALE GENOMIC DNA]</scope>
    <source>
        <strain evidence="2 3">VKM Ac-2527</strain>
    </source>
</reference>
<keyword evidence="2" id="KW-0489">Methyltransferase</keyword>
<dbReference type="GO" id="GO:0032259">
    <property type="term" value="P:methylation"/>
    <property type="evidence" value="ECO:0007669"/>
    <property type="project" value="UniProtKB-KW"/>
</dbReference>